<dbReference type="PANTHER" id="PTHR43272:SF107">
    <property type="entry name" value="LONG-CHAIN-FATTY-ACID--COA LIGASE 5"/>
    <property type="match status" value="1"/>
</dbReference>
<keyword evidence="3" id="KW-1185">Reference proteome</keyword>
<dbReference type="PANTHER" id="PTHR43272">
    <property type="entry name" value="LONG-CHAIN-FATTY-ACID--COA LIGASE"/>
    <property type="match status" value="1"/>
</dbReference>
<evidence type="ECO:0000313" key="3">
    <source>
        <dbReference type="Proteomes" id="UP000822476"/>
    </source>
</evidence>
<protein>
    <submittedName>
        <fullName evidence="2">Long-chain-fatty-acid--CoA ligase</fullName>
    </submittedName>
</protein>
<dbReference type="AlphaFoldDB" id="A0A8S9YIC3"/>
<sequence>TGSLKIVDRSKHIFKLSQGEYIAPEKVEQVYATSPLVTNVYVDGNSTSSYTVAVVVPDLKEVCRRFATHLVSLCSPTLSSAQSADGKNTVTLSQVCESPLIVKLILKELTEIGKAKDLKSFEQVKAIHLCSEPFSIANGMLTPTMKVSRPAVRRHFSEAISKLYQQN</sequence>
<dbReference type="GO" id="GO:0016020">
    <property type="term" value="C:membrane"/>
    <property type="evidence" value="ECO:0007669"/>
    <property type="project" value="TreeGrafter"/>
</dbReference>
<organism evidence="2 3">
    <name type="scientific">Paragonimus skrjabini miyazakii</name>
    <dbReference type="NCBI Taxonomy" id="59628"/>
    <lineage>
        <taxon>Eukaryota</taxon>
        <taxon>Metazoa</taxon>
        <taxon>Spiralia</taxon>
        <taxon>Lophotrochozoa</taxon>
        <taxon>Platyhelminthes</taxon>
        <taxon>Trematoda</taxon>
        <taxon>Digenea</taxon>
        <taxon>Plagiorchiida</taxon>
        <taxon>Troglotremata</taxon>
        <taxon>Troglotrematidae</taxon>
        <taxon>Paragonimus</taxon>
    </lineage>
</organism>
<accession>A0A8S9YIC3</accession>
<comment type="caution">
    <text evidence="2">The sequence shown here is derived from an EMBL/GenBank/DDBJ whole genome shotgun (WGS) entry which is preliminary data.</text>
</comment>
<reference evidence="2" key="1">
    <citation type="submission" date="2019-07" db="EMBL/GenBank/DDBJ databases">
        <title>Annotation for the trematode Paragonimus miyazaki's.</title>
        <authorList>
            <person name="Choi Y.-J."/>
        </authorList>
    </citation>
    <scope>NUCLEOTIDE SEQUENCE</scope>
    <source>
        <strain evidence="2">Japan</strain>
    </source>
</reference>
<dbReference type="OrthoDB" id="1700726at2759"/>
<evidence type="ECO:0000313" key="2">
    <source>
        <dbReference type="EMBL" id="KAF7234227.1"/>
    </source>
</evidence>
<evidence type="ECO:0000256" key="1">
    <source>
        <dbReference type="ARBA" id="ARBA00022598"/>
    </source>
</evidence>
<dbReference type="EMBL" id="JTDE01011091">
    <property type="protein sequence ID" value="KAF7234227.1"/>
    <property type="molecule type" value="Genomic_DNA"/>
</dbReference>
<gene>
    <name evidence="2" type="ORF">EG68_12329</name>
</gene>
<proteinExistence type="predicted"/>
<name>A0A8S9YIC3_9TREM</name>
<dbReference type="Proteomes" id="UP000822476">
    <property type="component" value="Unassembled WGS sequence"/>
</dbReference>
<dbReference type="GO" id="GO:0004467">
    <property type="term" value="F:long-chain fatty acid-CoA ligase activity"/>
    <property type="evidence" value="ECO:0007669"/>
    <property type="project" value="TreeGrafter"/>
</dbReference>
<feature type="non-terminal residue" evidence="2">
    <location>
        <position position="1"/>
    </location>
</feature>
<keyword evidence="1 2" id="KW-0436">Ligase</keyword>
<dbReference type="GO" id="GO:0005783">
    <property type="term" value="C:endoplasmic reticulum"/>
    <property type="evidence" value="ECO:0007669"/>
    <property type="project" value="TreeGrafter"/>
</dbReference>
<dbReference type="SUPFAM" id="SSF56801">
    <property type="entry name" value="Acetyl-CoA synthetase-like"/>
    <property type="match status" value="1"/>
</dbReference>